<accession>J1K1R3</accession>
<dbReference type="OrthoDB" id="517560at2"/>
<proteinExistence type="predicted"/>
<gene>
    <name evidence="3" type="ORF">ME5_00332</name>
</gene>
<evidence type="ECO:0000313" key="4">
    <source>
        <dbReference type="Proteomes" id="UP000008952"/>
    </source>
</evidence>
<dbReference type="PANTHER" id="PTHR36933:SF1">
    <property type="entry name" value="SLL0788 PROTEIN"/>
    <property type="match status" value="1"/>
</dbReference>
<feature type="domain" description="DUF305" evidence="2">
    <location>
        <begin position="26"/>
        <end position="134"/>
    </location>
</feature>
<comment type="caution">
    <text evidence="3">The sequence shown here is derived from an EMBL/GenBank/DDBJ whole genome shotgun (WGS) entry which is preliminary data.</text>
</comment>
<evidence type="ECO:0000259" key="2">
    <source>
        <dbReference type="Pfam" id="PF03713"/>
    </source>
</evidence>
<dbReference type="EMBL" id="AIMB01000003">
    <property type="protein sequence ID" value="EJF91000.1"/>
    <property type="molecule type" value="Genomic_DNA"/>
</dbReference>
<dbReference type="RefSeq" id="WP_008037857.1">
    <property type="nucleotide sequence ID" value="NZ_JH725147.1"/>
</dbReference>
<dbReference type="AlphaFoldDB" id="J1K1R3"/>
<dbReference type="InterPro" id="IPR012347">
    <property type="entry name" value="Ferritin-like"/>
</dbReference>
<dbReference type="Pfam" id="PF03713">
    <property type="entry name" value="DUF305"/>
    <property type="match status" value="1"/>
</dbReference>
<dbReference type="PANTHER" id="PTHR36933">
    <property type="entry name" value="SLL0788 PROTEIN"/>
    <property type="match status" value="1"/>
</dbReference>
<keyword evidence="1" id="KW-0732">Signal</keyword>
<dbReference type="Gene3D" id="1.20.1260.10">
    <property type="match status" value="1"/>
</dbReference>
<name>J1K1R3_9HYPH</name>
<dbReference type="Proteomes" id="UP000008952">
    <property type="component" value="Unassembled WGS sequence"/>
</dbReference>
<keyword evidence="4" id="KW-1185">Reference proteome</keyword>
<dbReference type="eggNOG" id="COG3544">
    <property type="taxonomic scope" value="Bacteria"/>
</dbReference>
<organism evidence="3 4">
    <name type="scientific">Bartonella tamiae Th239</name>
    <dbReference type="NCBI Taxonomy" id="1094558"/>
    <lineage>
        <taxon>Bacteria</taxon>
        <taxon>Pseudomonadati</taxon>
        <taxon>Pseudomonadota</taxon>
        <taxon>Alphaproteobacteria</taxon>
        <taxon>Hyphomicrobiales</taxon>
        <taxon>Bartonellaceae</taxon>
        <taxon>Bartonella</taxon>
    </lineage>
</organism>
<protein>
    <recommendedName>
        <fullName evidence="2">DUF305 domain-containing protein</fullName>
    </recommendedName>
</protein>
<dbReference type="PATRIC" id="fig|1094558.3.peg.368"/>
<dbReference type="HOGENOM" id="CLU_074343_4_0_5"/>
<feature type="signal peptide" evidence="1">
    <location>
        <begin position="1"/>
        <end position="25"/>
    </location>
</feature>
<reference evidence="3 4" key="1">
    <citation type="submission" date="2012-03" db="EMBL/GenBank/DDBJ databases">
        <title>The Genome Sequence of Bartonella tamiae Th239.</title>
        <authorList>
            <consortium name="The Broad Institute Genome Sequencing Platform"/>
            <consortium name="The Broad Institute Genome Sequencing Center for Infectious Disease"/>
            <person name="Feldgarden M."/>
            <person name="Kirby J."/>
            <person name="Kosoy M."/>
            <person name="Birtles R."/>
            <person name="Probert W.S."/>
            <person name="Chiaraviglio L."/>
            <person name="Young S.K."/>
            <person name="Zeng Q."/>
            <person name="Gargeya S."/>
            <person name="Fitzgerald M."/>
            <person name="Haas B."/>
            <person name="Abouelleil A."/>
            <person name="Alvarado L."/>
            <person name="Arachchi H.M."/>
            <person name="Berlin A."/>
            <person name="Chapman S.B."/>
            <person name="Gearin G."/>
            <person name="Goldberg J."/>
            <person name="Griggs A."/>
            <person name="Gujja S."/>
            <person name="Hansen M."/>
            <person name="Heiman D."/>
            <person name="Howarth C."/>
            <person name="Larimer J."/>
            <person name="Lui A."/>
            <person name="MacDonald P.J.P."/>
            <person name="McCowen C."/>
            <person name="Montmayeur A."/>
            <person name="Murphy C."/>
            <person name="Neiman D."/>
            <person name="Pearson M."/>
            <person name="Priest M."/>
            <person name="Roberts A."/>
            <person name="Saif S."/>
            <person name="Shea T."/>
            <person name="Sisk P."/>
            <person name="Stolte C."/>
            <person name="Sykes S."/>
            <person name="Wortman J."/>
            <person name="Nusbaum C."/>
            <person name="Birren B."/>
        </authorList>
    </citation>
    <scope>NUCLEOTIDE SEQUENCE [LARGE SCALE GENOMIC DNA]</scope>
    <source>
        <strain evidence="3 4">Th239</strain>
    </source>
</reference>
<evidence type="ECO:0000256" key="1">
    <source>
        <dbReference type="SAM" id="SignalP"/>
    </source>
</evidence>
<dbReference type="InterPro" id="IPR005183">
    <property type="entry name" value="DUF305_CopM-like"/>
</dbReference>
<evidence type="ECO:0000313" key="3">
    <source>
        <dbReference type="EMBL" id="EJF91000.1"/>
    </source>
</evidence>
<feature type="chain" id="PRO_5003743820" description="DUF305 domain-containing protein" evidence="1">
    <location>
        <begin position="26"/>
        <end position="140"/>
    </location>
</feature>
<sequence length="140" mass="15843">MKVFPIAFMMTAAIGASAFTGSAFAQNVETVQMIAQHHKQPNEQKKINDHDEKAQAPSTIAYERANEKMHKNMMVPLTGDADQDFVRSMIPHHKGAIDMAKVVLRYGQDPKIKKLAENVINAQEKEIKEMQDWLNKHSKN</sequence>